<dbReference type="Pfam" id="PF07697">
    <property type="entry name" value="7TMR-HDED"/>
    <property type="match status" value="1"/>
</dbReference>
<proteinExistence type="predicted"/>
<feature type="transmembrane region" description="Helical" evidence="2">
    <location>
        <begin position="462"/>
        <end position="481"/>
    </location>
</feature>
<dbReference type="InterPro" id="IPR011621">
    <property type="entry name" value="Metal-dep_PHydrolase_7TM_intra"/>
</dbReference>
<evidence type="ECO:0000259" key="3">
    <source>
        <dbReference type="PROSITE" id="PS51831"/>
    </source>
</evidence>
<reference evidence="4 5" key="1">
    <citation type="submission" date="2015-01" db="EMBL/GenBank/DDBJ databases">
        <title>Genome sequence of the anaerobic bacterium Geobacter soli GSS01, a dissimilatory Fe(III) reducer from soil.</title>
        <authorList>
            <person name="Yang G."/>
            <person name="Zhou S."/>
        </authorList>
    </citation>
    <scope>NUCLEOTIDE SEQUENCE [LARGE SCALE GENOMIC DNA]</scope>
    <source>
        <strain evidence="4 5">GSS01</strain>
    </source>
</reference>
<dbReference type="SMART" id="SM00471">
    <property type="entry name" value="HDc"/>
    <property type="match status" value="1"/>
</dbReference>
<evidence type="ECO:0000313" key="5">
    <source>
        <dbReference type="Proteomes" id="UP000031433"/>
    </source>
</evidence>
<dbReference type="PANTHER" id="PTHR36442:SF1">
    <property type="entry name" value="CYCLIC-DI-AMP PHOSPHODIESTERASE PGPH"/>
    <property type="match status" value="1"/>
</dbReference>
<dbReference type="AlphaFoldDB" id="A0A0C1QMD1"/>
<dbReference type="InterPro" id="IPR052722">
    <property type="entry name" value="PgpH_phosphodiesterase"/>
</dbReference>
<evidence type="ECO:0000256" key="1">
    <source>
        <dbReference type="SAM" id="MobiDB-lite"/>
    </source>
</evidence>
<dbReference type="Proteomes" id="UP000031433">
    <property type="component" value="Unassembled WGS sequence"/>
</dbReference>
<feature type="domain" description="HD" evidence="3">
    <location>
        <begin position="547"/>
        <end position="692"/>
    </location>
</feature>
<dbReference type="Pfam" id="PF01966">
    <property type="entry name" value="HD"/>
    <property type="match status" value="1"/>
</dbReference>
<protein>
    <submittedName>
        <fullName evidence="4">HD family phosphohydrolase</fullName>
    </submittedName>
</protein>
<dbReference type="RefSeq" id="WP_039643732.1">
    <property type="nucleotide sequence ID" value="NZ_JXBL01000001.1"/>
</dbReference>
<dbReference type="PANTHER" id="PTHR36442">
    <property type="entry name" value="CYCLIC-DI-AMP PHOSPHODIESTERASE PGPH"/>
    <property type="match status" value="1"/>
</dbReference>
<dbReference type="PROSITE" id="PS51831">
    <property type="entry name" value="HD"/>
    <property type="match status" value="1"/>
</dbReference>
<dbReference type="InterPro" id="IPR003607">
    <property type="entry name" value="HD/PDEase_dom"/>
</dbReference>
<feature type="transmembrane region" description="Helical" evidence="2">
    <location>
        <begin position="40"/>
        <end position="57"/>
    </location>
</feature>
<dbReference type="SUPFAM" id="SSF109604">
    <property type="entry name" value="HD-domain/PDEase-like"/>
    <property type="match status" value="1"/>
</dbReference>
<keyword evidence="2" id="KW-0472">Membrane</keyword>
<feature type="transmembrane region" description="Helical" evidence="2">
    <location>
        <begin position="415"/>
        <end position="441"/>
    </location>
</feature>
<evidence type="ECO:0000313" key="4">
    <source>
        <dbReference type="EMBL" id="KIE41782.1"/>
    </source>
</evidence>
<keyword evidence="2" id="KW-0812">Transmembrane</keyword>
<dbReference type="InterPro" id="IPR011624">
    <property type="entry name" value="Metal-dep_PHydrolase_7TM_extra"/>
</dbReference>
<accession>A0A0C1QMD1</accession>
<feature type="compositionally biased region" description="Basic and acidic residues" evidence="1">
    <location>
        <begin position="781"/>
        <end position="803"/>
    </location>
</feature>
<dbReference type="GO" id="GO:0016787">
    <property type="term" value="F:hydrolase activity"/>
    <property type="evidence" value="ECO:0007669"/>
    <property type="project" value="UniProtKB-KW"/>
</dbReference>
<dbReference type="CDD" id="cd00077">
    <property type="entry name" value="HDc"/>
    <property type="match status" value="1"/>
</dbReference>
<keyword evidence="5" id="KW-1185">Reference proteome</keyword>
<dbReference type="InterPro" id="IPR006675">
    <property type="entry name" value="HDIG_dom"/>
</dbReference>
<evidence type="ECO:0000256" key="2">
    <source>
        <dbReference type="SAM" id="Phobius"/>
    </source>
</evidence>
<organism evidence="4 5">
    <name type="scientific">Geobacter soli</name>
    <dbReference type="NCBI Taxonomy" id="1510391"/>
    <lineage>
        <taxon>Bacteria</taxon>
        <taxon>Pseudomonadati</taxon>
        <taxon>Thermodesulfobacteriota</taxon>
        <taxon>Desulfuromonadia</taxon>
        <taxon>Geobacterales</taxon>
        <taxon>Geobacteraceae</taxon>
        <taxon>Geobacter</taxon>
    </lineage>
</organism>
<feature type="transmembrane region" description="Helical" evidence="2">
    <location>
        <begin position="493"/>
        <end position="514"/>
    </location>
</feature>
<dbReference type="InterPro" id="IPR006674">
    <property type="entry name" value="HD_domain"/>
</dbReference>
<feature type="transmembrane region" description="Helical" evidence="2">
    <location>
        <begin position="392"/>
        <end position="409"/>
    </location>
</feature>
<feature type="transmembrane region" description="Helical" evidence="2">
    <location>
        <begin position="357"/>
        <end position="380"/>
    </location>
</feature>
<gene>
    <name evidence="4" type="ORF">SE37_03625</name>
</gene>
<comment type="caution">
    <text evidence="4">The sequence shown here is derived from an EMBL/GenBank/DDBJ whole genome shotgun (WGS) entry which is preliminary data.</text>
</comment>
<sequence>MPSQSGNNDRDIRGSLSLSLGRLVDNLFERFSNPRHENRNRRILLVVTAIILTFIIFPRQEFMSVRHEAGDIASTDIRATRDHLLEDRALTERKRREAEDAVPFAYSFDQQAAAELVTRFEQALVVLREAAAHREEAEQTSVDQALRDIFGFTPSRTEIAALMRLGSSSELIGQVSQLAERLYSHKIIADKRRFAADSSHGIMLVDSRSGEPLGTMEYVVTPLSVEEAGAALKEIRIVAGGVSSRETDAIKGLVAKAAKPNLSFNEDLTIRNRMQARESVRPSFIQVKRGEMIVRVGERITEDQAQKLQMLFAARHGTHHLFTAIGIMGLVLVLFYFPYRFARKNIRKFNPTSKDLLLIALVTVGLFFVFKIGMTVSAALGTPFPSIDTHDYFYLFPFAVGPMIIRIILNSEVAMVYAAITAPLLGIMFNNSLFVVVYALLGGIAGAHGVRHCKDRSRIYTAGLKVSVVNLAMAFSFQVMGDSFLTIQTLWSVGFALAGGLLCSAIVTGVIPLVETVFHYVTDIKLLELSNLNSPVLRELMVRAPGTYHHSVLVGNLVEAAAEAINANPLLARVAAYYHDIGKISKPQYFIENVGGGENRHDKLSPNMSALILISHVKEGVELAREHRLGRPIIDIIRQSHGTALISFFYGKAKNVATEEQAVDERDFRYPGPKPQTREAGLVMLADCVEAASRTLADPTPARIQGLVQKIINNIFIDGQLDECELTLKNLHEIAKSFNQILAGIYHHRIDYPEPAYKEKDKTPGGKKTLEGSDNEQAKTPSDRDETPKKGGGDDLRRLGISR</sequence>
<name>A0A0C1QMD1_9BACT</name>
<keyword evidence="2" id="KW-1133">Transmembrane helix</keyword>
<keyword evidence="4" id="KW-0378">Hydrolase</keyword>
<dbReference type="Gene3D" id="1.10.3210.10">
    <property type="entry name" value="Hypothetical protein af1432"/>
    <property type="match status" value="1"/>
</dbReference>
<feature type="transmembrane region" description="Helical" evidence="2">
    <location>
        <begin position="317"/>
        <end position="337"/>
    </location>
</feature>
<feature type="compositionally biased region" description="Basic and acidic residues" evidence="1">
    <location>
        <begin position="756"/>
        <end position="771"/>
    </location>
</feature>
<dbReference type="NCBIfam" id="TIGR00277">
    <property type="entry name" value="HDIG"/>
    <property type="match status" value="1"/>
</dbReference>
<dbReference type="Pfam" id="PF07698">
    <property type="entry name" value="7TM-7TMR_HD"/>
    <property type="match status" value="1"/>
</dbReference>
<dbReference type="EMBL" id="JXBL01000001">
    <property type="protein sequence ID" value="KIE41782.1"/>
    <property type="molecule type" value="Genomic_DNA"/>
</dbReference>
<feature type="region of interest" description="Disordered" evidence="1">
    <location>
        <begin position="756"/>
        <end position="803"/>
    </location>
</feature>